<sequence length="313" mass="32850">MQVMILEEDAILRTRITGALAPEGVDVLSFGRLAPAKEAARRANVDILVLGETIEGRLASDVALLAEWRNPRLGSILLSDRDADAAEELFDLIPSLQAVLARGTGARTLARVAIATARSQEGIVLLQDDDWTAGDTGAPAAWEEPVQAAVPVAQPILPPREAPVPEPVASLVEEAPVPSAPVPEAASDLPAIPPVAEAPAPIRIAGPVPVQAPEPVALAVQPSEPAASVGVLESFRDRLTQAQERLAVLEAPAPAQELPTRRSDDASGGLLYVLPTFLRDSEDPADMRDDLAAPHPALLPVAAATPRRRLHLA</sequence>
<dbReference type="EMBL" id="AOSK01000052">
    <property type="protein sequence ID" value="EYD76302.1"/>
    <property type="molecule type" value="Genomic_DNA"/>
</dbReference>
<proteinExistence type="predicted"/>
<comment type="caution">
    <text evidence="1">The sequence shown here is derived from an EMBL/GenBank/DDBJ whole genome shotgun (WGS) entry which is preliminary data.</text>
</comment>
<protein>
    <recommendedName>
        <fullName evidence="3">Response regulatory domain-containing protein</fullName>
    </recommendedName>
</protein>
<dbReference type="RefSeq" id="WP_037283292.1">
    <property type="nucleotide sequence ID" value="NZ_KK088616.1"/>
</dbReference>
<organism evidence="1 2">
    <name type="scientific">Rubellimicrobium mesophilum DSM 19309</name>
    <dbReference type="NCBI Taxonomy" id="442562"/>
    <lineage>
        <taxon>Bacteria</taxon>
        <taxon>Pseudomonadati</taxon>
        <taxon>Pseudomonadota</taxon>
        <taxon>Alphaproteobacteria</taxon>
        <taxon>Rhodobacterales</taxon>
        <taxon>Roseobacteraceae</taxon>
        <taxon>Rubellimicrobium</taxon>
    </lineage>
</organism>
<evidence type="ECO:0000313" key="2">
    <source>
        <dbReference type="Proteomes" id="UP000019666"/>
    </source>
</evidence>
<dbReference type="AlphaFoldDB" id="A0A017HP61"/>
<reference evidence="1 2" key="1">
    <citation type="submission" date="2013-02" db="EMBL/GenBank/DDBJ databases">
        <authorList>
            <person name="Fiebig A."/>
            <person name="Goeker M."/>
            <person name="Klenk H.-P.P."/>
        </authorList>
    </citation>
    <scope>NUCLEOTIDE SEQUENCE [LARGE SCALE GENOMIC DNA]</scope>
    <source>
        <strain evidence="1 2">DSM 19309</strain>
    </source>
</reference>
<dbReference type="HOGENOM" id="CLU_888214_0_0_5"/>
<dbReference type="OrthoDB" id="7875369at2"/>
<keyword evidence="2" id="KW-1185">Reference proteome</keyword>
<accession>A0A017HP61</accession>
<gene>
    <name evidence="1" type="ORF">Rumeso_02112</name>
</gene>
<dbReference type="Proteomes" id="UP000019666">
    <property type="component" value="Unassembled WGS sequence"/>
</dbReference>
<evidence type="ECO:0008006" key="3">
    <source>
        <dbReference type="Google" id="ProtNLM"/>
    </source>
</evidence>
<name>A0A017HP61_9RHOB</name>
<evidence type="ECO:0000313" key="1">
    <source>
        <dbReference type="EMBL" id="EYD76302.1"/>
    </source>
</evidence>